<dbReference type="Pfam" id="PF12775">
    <property type="entry name" value="AAA_7"/>
    <property type="match status" value="1"/>
</dbReference>
<dbReference type="InterPro" id="IPR026983">
    <property type="entry name" value="DHC"/>
</dbReference>
<accession>A0A3S5A8M0</accession>
<reference evidence="1" key="1">
    <citation type="submission" date="2018-11" db="EMBL/GenBank/DDBJ databases">
        <authorList>
            <consortium name="Pathogen Informatics"/>
        </authorList>
    </citation>
    <scope>NUCLEOTIDE SEQUENCE</scope>
</reference>
<keyword evidence="2" id="KW-1185">Reference proteome</keyword>
<dbReference type="EMBL" id="CAAALY010007779">
    <property type="protein sequence ID" value="VEL09997.1"/>
    <property type="molecule type" value="Genomic_DNA"/>
</dbReference>
<dbReference type="InterPro" id="IPR027417">
    <property type="entry name" value="P-loop_NTPase"/>
</dbReference>
<dbReference type="PANTHER" id="PTHR45703">
    <property type="entry name" value="DYNEIN HEAVY CHAIN"/>
    <property type="match status" value="1"/>
</dbReference>
<dbReference type="GO" id="GO:0030286">
    <property type="term" value="C:dynein complex"/>
    <property type="evidence" value="ECO:0007669"/>
    <property type="project" value="InterPro"/>
</dbReference>
<name>A0A3S5A8M0_9PLAT</name>
<evidence type="ECO:0008006" key="3">
    <source>
        <dbReference type="Google" id="ProtNLM"/>
    </source>
</evidence>
<dbReference type="Proteomes" id="UP000784294">
    <property type="component" value="Unassembled WGS sequence"/>
</dbReference>
<dbReference type="Gene3D" id="3.40.50.300">
    <property type="entry name" value="P-loop containing nucleotide triphosphate hydrolases"/>
    <property type="match status" value="1"/>
</dbReference>
<evidence type="ECO:0000313" key="1">
    <source>
        <dbReference type="EMBL" id="VEL09997.1"/>
    </source>
</evidence>
<evidence type="ECO:0000313" key="2">
    <source>
        <dbReference type="Proteomes" id="UP000784294"/>
    </source>
</evidence>
<dbReference type="GO" id="GO:0007018">
    <property type="term" value="P:microtubule-based movement"/>
    <property type="evidence" value="ECO:0007669"/>
    <property type="project" value="InterPro"/>
</dbReference>
<comment type="caution">
    <text evidence="1">The sequence shown here is derived from an EMBL/GenBank/DDBJ whole genome shotgun (WGS) entry which is preliminary data.</text>
</comment>
<sequence length="91" mass="10336">MHHFPCGIIYVFMGKAMDLIEILVPAKWELWMETVRNAPPIPKDATFNEIIIPTIDTVRYSYFMKVLVIHSKPCLFVGPTGTGKIQPTCIT</sequence>
<gene>
    <name evidence="1" type="ORF">PXEA_LOCUS3437</name>
</gene>
<proteinExistence type="predicted"/>
<dbReference type="GO" id="GO:0051959">
    <property type="term" value="F:dynein light intermediate chain binding"/>
    <property type="evidence" value="ECO:0007669"/>
    <property type="project" value="InterPro"/>
</dbReference>
<dbReference type="PANTHER" id="PTHR45703:SF1">
    <property type="entry name" value="DYNEINS HEAVY CHAIN"/>
    <property type="match status" value="1"/>
</dbReference>
<dbReference type="GO" id="GO:0045505">
    <property type="term" value="F:dynein intermediate chain binding"/>
    <property type="evidence" value="ECO:0007669"/>
    <property type="project" value="InterPro"/>
</dbReference>
<dbReference type="OrthoDB" id="64868at2759"/>
<protein>
    <recommendedName>
        <fullName evidence="3">Dynein heavy chain hydrolytic ATP-binding dynein motor region domain-containing protein</fullName>
    </recommendedName>
</protein>
<organism evidence="1 2">
    <name type="scientific">Protopolystoma xenopodis</name>
    <dbReference type="NCBI Taxonomy" id="117903"/>
    <lineage>
        <taxon>Eukaryota</taxon>
        <taxon>Metazoa</taxon>
        <taxon>Spiralia</taxon>
        <taxon>Lophotrochozoa</taxon>
        <taxon>Platyhelminthes</taxon>
        <taxon>Monogenea</taxon>
        <taxon>Polyopisthocotylea</taxon>
        <taxon>Polystomatidea</taxon>
        <taxon>Polystomatidae</taxon>
        <taxon>Protopolystoma</taxon>
    </lineage>
</organism>
<dbReference type="AlphaFoldDB" id="A0A3S5A8M0"/>